<feature type="domain" description="MD-2-related lipid-recognition" evidence="3">
    <location>
        <begin position="74"/>
        <end position="184"/>
    </location>
</feature>
<dbReference type="InterPro" id="IPR036846">
    <property type="entry name" value="GM2-AP_sf"/>
</dbReference>
<dbReference type="AlphaFoldDB" id="A0A2S2PSU7"/>
<dbReference type="Pfam" id="PF02221">
    <property type="entry name" value="E1_DerP2_DerF2"/>
    <property type="match status" value="1"/>
</dbReference>
<sequence length="193" mass="21822">MTIMKVFVLIAFFTLCNSKTSFMPNLPLGEYRMIYEKIYPCESKSLIHYNIYLNKKSLSESEVKGNYTFLVPLDDTLTIDLNAASWGSIGGWKPNSMVYITKNACSNARKLLGNAWNKILKAFNFPNTSCPVVTGTYYTTTGLDLKELSDNNLPKVYFYGKYKATIKIKNVGNEVIGCSVMEISLIRPWETSI</sequence>
<dbReference type="EMBL" id="GGMR01019921">
    <property type="protein sequence ID" value="MBY32540.1"/>
    <property type="molecule type" value="Transcribed_RNA"/>
</dbReference>
<feature type="signal peptide" evidence="2">
    <location>
        <begin position="1"/>
        <end position="18"/>
    </location>
</feature>
<evidence type="ECO:0000313" key="4">
    <source>
        <dbReference type="EMBL" id="MBY32540.1"/>
    </source>
</evidence>
<gene>
    <name evidence="4" type="ORF">g.47399</name>
</gene>
<accession>A0A2S2PSU7</accession>
<dbReference type="Gene3D" id="2.70.220.10">
    <property type="entry name" value="Ganglioside GM2 activator"/>
    <property type="match status" value="1"/>
</dbReference>
<evidence type="ECO:0000256" key="1">
    <source>
        <dbReference type="ARBA" id="ARBA00022729"/>
    </source>
</evidence>
<keyword evidence="1 2" id="KW-0732">Signal</keyword>
<evidence type="ECO:0000256" key="2">
    <source>
        <dbReference type="SAM" id="SignalP"/>
    </source>
</evidence>
<feature type="chain" id="PRO_5015671271" description="MD-2-related lipid-recognition domain-containing protein" evidence="2">
    <location>
        <begin position="19"/>
        <end position="193"/>
    </location>
</feature>
<protein>
    <recommendedName>
        <fullName evidence="3">MD-2-related lipid-recognition domain-containing protein</fullName>
    </recommendedName>
</protein>
<evidence type="ECO:0000259" key="3">
    <source>
        <dbReference type="Pfam" id="PF02221"/>
    </source>
</evidence>
<reference evidence="4" key="1">
    <citation type="submission" date="2018-04" db="EMBL/GenBank/DDBJ databases">
        <title>Transcriptome of Schizaphis graminum biotype I.</title>
        <authorList>
            <person name="Scully E.D."/>
            <person name="Geib S.M."/>
            <person name="Palmer N.A."/>
            <person name="Koch K."/>
            <person name="Bradshaw J."/>
            <person name="Heng-Moss T."/>
            <person name="Sarath G."/>
        </authorList>
    </citation>
    <scope>NUCLEOTIDE SEQUENCE</scope>
</reference>
<dbReference type="InterPro" id="IPR003172">
    <property type="entry name" value="ML_dom"/>
</dbReference>
<dbReference type="PANTHER" id="PTHR21112">
    <property type="entry name" value="CHEMOSENSORY PROTEIN A 29A-RELATED"/>
    <property type="match status" value="1"/>
</dbReference>
<name>A0A2S2PSU7_SCHGA</name>
<organism evidence="4">
    <name type="scientific">Schizaphis graminum</name>
    <name type="common">Green bug aphid</name>
    <dbReference type="NCBI Taxonomy" id="13262"/>
    <lineage>
        <taxon>Eukaryota</taxon>
        <taxon>Metazoa</taxon>
        <taxon>Ecdysozoa</taxon>
        <taxon>Arthropoda</taxon>
        <taxon>Hexapoda</taxon>
        <taxon>Insecta</taxon>
        <taxon>Pterygota</taxon>
        <taxon>Neoptera</taxon>
        <taxon>Paraneoptera</taxon>
        <taxon>Hemiptera</taxon>
        <taxon>Sternorrhyncha</taxon>
        <taxon>Aphidomorpha</taxon>
        <taxon>Aphidoidea</taxon>
        <taxon>Aphididae</taxon>
        <taxon>Aphidini</taxon>
        <taxon>Schizaphis</taxon>
    </lineage>
</organism>
<dbReference type="PANTHER" id="PTHR21112:SF0">
    <property type="entry name" value="CHEMOSENSORY PROTEIN A 29A-RELATED"/>
    <property type="match status" value="1"/>
</dbReference>
<proteinExistence type="predicted"/>